<keyword evidence="2" id="KW-1185">Reference proteome</keyword>
<gene>
    <name evidence="1" type="ORF">CRG98_019628</name>
</gene>
<dbReference type="EMBL" id="PGOL01001209">
    <property type="protein sequence ID" value="PKI59979.1"/>
    <property type="molecule type" value="Genomic_DNA"/>
</dbReference>
<dbReference type="AlphaFoldDB" id="A0A2I0JUI6"/>
<evidence type="ECO:0000313" key="2">
    <source>
        <dbReference type="Proteomes" id="UP000233551"/>
    </source>
</evidence>
<comment type="caution">
    <text evidence="1">The sequence shown here is derived from an EMBL/GenBank/DDBJ whole genome shotgun (WGS) entry which is preliminary data.</text>
</comment>
<reference evidence="1 2" key="1">
    <citation type="submission" date="2017-11" db="EMBL/GenBank/DDBJ databases">
        <title>De-novo sequencing of pomegranate (Punica granatum L.) genome.</title>
        <authorList>
            <person name="Akparov Z."/>
            <person name="Amiraslanov A."/>
            <person name="Hajiyeva S."/>
            <person name="Abbasov M."/>
            <person name="Kaur K."/>
            <person name="Hamwieh A."/>
            <person name="Solovyev V."/>
            <person name="Salamov A."/>
            <person name="Braich B."/>
            <person name="Kosarev P."/>
            <person name="Mahmoud A."/>
            <person name="Hajiyev E."/>
            <person name="Babayeva S."/>
            <person name="Izzatullayeva V."/>
            <person name="Mammadov A."/>
            <person name="Mammadov A."/>
            <person name="Sharifova S."/>
            <person name="Ojaghi J."/>
            <person name="Eynullazada K."/>
            <person name="Bayramov B."/>
            <person name="Abdulazimova A."/>
            <person name="Shahmuradov I."/>
        </authorList>
    </citation>
    <scope>NUCLEOTIDE SEQUENCE [LARGE SCALE GENOMIC DNA]</scope>
    <source>
        <strain evidence="2">cv. AG2017</strain>
        <tissue evidence="1">Leaf</tissue>
    </source>
</reference>
<feature type="non-terminal residue" evidence="1">
    <location>
        <position position="93"/>
    </location>
</feature>
<proteinExistence type="predicted"/>
<sequence length="93" mass="10023">MYSFRDFGSPDFASAFTASGTSGSRTSCPHVLLQGLQVPGLRVRMYSFKDPPHGLRVPGLRVRIYCLGDFESPDFACAFTASGTSGSRTSCPH</sequence>
<evidence type="ECO:0000313" key="1">
    <source>
        <dbReference type="EMBL" id="PKI59979.1"/>
    </source>
</evidence>
<name>A0A2I0JUI6_PUNGR</name>
<protein>
    <submittedName>
        <fullName evidence="1">Uncharacterized protein</fullName>
    </submittedName>
</protein>
<accession>A0A2I0JUI6</accession>
<dbReference type="Proteomes" id="UP000233551">
    <property type="component" value="Unassembled WGS sequence"/>
</dbReference>
<organism evidence="1 2">
    <name type="scientific">Punica granatum</name>
    <name type="common">Pomegranate</name>
    <dbReference type="NCBI Taxonomy" id="22663"/>
    <lineage>
        <taxon>Eukaryota</taxon>
        <taxon>Viridiplantae</taxon>
        <taxon>Streptophyta</taxon>
        <taxon>Embryophyta</taxon>
        <taxon>Tracheophyta</taxon>
        <taxon>Spermatophyta</taxon>
        <taxon>Magnoliopsida</taxon>
        <taxon>eudicotyledons</taxon>
        <taxon>Gunneridae</taxon>
        <taxon>Pentapetalae</taxon>
        <taxon>rosids</taxon>
        <taxon>malvids</taxon>
        <taxon>Myrtales</taxon>
        <taxon>Lythraceae</taxon>
        <taxon>Punica</taxon>
    </lineage>
</organism>